<feature type="chain" id="PRO_5039189712" evidence="1">
    <location>
        <begin position="25"/>
        <end position="133"/>
    </location>
</feature>
<dbReference type="PROSITE" id="PS51257">
    <property type="entry name" value="PROKAR_LIPOPROTEIN"/>
    <property type="match status" value="1"/>
</dbReference>
<gene>
    <name evidence="2" type="ORF">F7O44_15275</name>
</gene>
<sequence>MTRKTRFAALTAAVALATSLAACGGDDNGGSAGNYCDLLEEIGNAYANPDFEDPNALDDIASQMQRVADAAPDDIKADWEALADGFGDIADVDFENLDLEDPAAMDALQGLEELGGASDRVGDHIESECGDLS</sequence>
<evidence type="ECO:0000313" key="2">
    <source>
        <dbReference type="EMBL" id="NDL58429.1"/>
    </source>
</evidence>
<accession>A0A7K3M542</accession>
<keyword evidence="1" id="KW-0732">Signal</keyword>
<reference evidence="2 3" key="1">
    <citation type="submission" date="2019-11" db="EMBL/GenBank/DDBJ databases">
        <authorList>
            <person name="Li X.-J."/>
            <person name="Feng X.-M."/>
        </authorList>
    </citation>
    <scope>NUCLEOTIDE SEQUENCE [LARGE SCALE GENOMIC DNA]</scope>
    <source>
        <strain evidence="2 3">XMNu-373</strain>
    </source>
</reference>
<keyword evidence="3" id="KW-1185">Reference proteome</keyword>
<proteinExistence type="predicted"/>
<dbReference type="Proteomes" id="UP000460435">
    <property type="component" value="Unassembled WGS sequence"/>
</dbReference>
<dbReference type="RefSeq" id="WP_162451139.1">
    <property type="nucleotide sequence ID" value="NZ_WLZY01000005.1"/>
</dbReference>
<evidence type="ECO:0000313" key="3">
    <source>
        <dbReference type="Proteomes" id="UP000460435"/>
    </source>
</evidence>
<comment type="caution">
    <text evidence="2">The sequence shown here is derived from an EMBL/GenBank/DDBJ whole genome shotgun (WGS) entry which is preliminary data.</text>
</comment>
<organism evidence="2 3">
    <name type="scientific">Phytoactinopolyspora mesophila</name>
    <dbReference type="NCBI Taxonomy" id="2650750"/>
    <lineage>
        <taxon>Bacteria</taxon>
        <taxon>Bacillati</taxon>
        <taxon>Actinomycetota</taxon>
        <taxon>Actinomycetes</taxon>
        <taxon>Jiangellales</taxon>
        <taxon>Jiangellaceae</taxon>
        <taxon>Phytoactinopolyspora</taxon>
    </lineage>
</organism>
<dbReference type="EMBL" id="WLZY01000005">
    <property type="protein sequence ID" value="NDL58429.1"/>
    <property type="molecule type" value="Genomic_DNA"/>
</dbReference>
<evidence type="ECO:0000256" key="1">
    <source>
        <dbReference type="SAM" id="SignalP"/>
    </source>
</evidence>
<dbReference type="AlphaFoldDB" id="A0A7K3M542"/>
<protein>
    <submittedName>
        <fullName evidence="2">Uncharacterized protein</fullName>
    </submittedName>
</protein>
<name>A0A7K3M542_9ACTN</name>
<feature type="signal peptide" evidence="1">
    <location>
        <begin position="1"/>
        <end position="24"/>
    </location>
</feature>